<feature type="compositionally biased region" description="Basic and acidic residues" evidence="1">
    <location>
        <begin position="1"/>
        <end position="14"/>
    </location>
</feature>
<organism evidence="2 3">
    <name type="scientific">Gryllotalpicola koreensis</name>
    <dbReference type="NCBI Taxonomy" id="993086"/>
    <lineage>
        <taxon>Bacteria</taxon>
        <taxon>Bacillati</taxon>
        <taxon>Actinomycetota</taxon>
        <taxon>Actinomycetes</taxon>
        <taxon>Micrococcales</taxon>
        <taxon>Microbacteriaceae</taxon>
        <taxon>Gryllotalpicola</taxon>
    </lineage>
</organism>
<proteinExistence type="predicted"/>
<feature type="compositionally biased region" description="Basic residues" evidence="1">
    <location>
        <begin position="15"/>
        <end position="29"/>
    </location>
</feature>
<evidence type="ECO:0000313" key="3">
    <source>
        <dbReference type="Proteomes" id="UP001501079"/>
    </source>
</evidence>
<name>A0ABP8A253_9MICO</name>
<sequence length="73" mass="9010">MNRLTPHEQNERRREVKKKQKRERRTGRHQRLRVEKVAGLTQLDKRIRQLDRFQEYKAARDYATVLKIKRNLA</sequence>
<comment type="caution">
    <text evidence="2">The sequence shown here is derived from an EMBL/GenBank/DDBJ whole genome shotgun (WGS) entry which is preliminary data.</text>
</comment>
<protein>
    <submittedName>
        <fullName evidence="2">Uncharacterized protein</fullName>
    </submittedName>
</protein>
<dbReference type="EMBL" id="BAABBW010000003">
    <property type="protein sequence ID" value="GAA4176007.1"/>
    <property type="molecule type" value="Genomic_DNA"/>
</dbReference>
<accession>A0ABP8A253</accession>
<keyword evidence="3" id="KW-1185">Reference proteome</keyword>
<dbReference type="RefSeq" id="WP_344754373.1">
    <property type="nucleotide sequence ID" value="NZ_BAABBW010000003.1"/>
</dbReference>
<feature type="region of interest" description="Disordered" evidence="1">
    <location>
        <begin position="1"/>
        <end position="29"/>
    </location>
</feature>
<evidence type="ECO:0000313" key="2">
    <source>
        <dbReference type="EMBL" id="GAA4176007.1"/>
    </source>
</evidence>
<dbReference type="Proteomes" id="UP001501079">
    <property type="component" value="Unassembled WGS sequence"/>
</dbReference>
<gene>
    <name evidence="2" type="ORF">GCM10022287_22510</name>
</gene>
<reference evidence="3" key="1">
    <citation type="journal article" date="2019" name="Int. J. Syst. Evol. Microbiol.">
        <title>The Global Catalogue of Microorganisms (GCM) 10K type strain sequencing project: providing services to taxonomists for standard genome sequencing and annotation.</title>
        <authorList>
            <consortium name="The Broad Institute Genomics Platform"/>
            <consortium name="The Broad Institute Genome Sequencing Center for Infectious Disease"/>
            <person name="Wu L."/>
            <person name="Ma J."/>
        </authorList>
    </citation>
    <scope>NUCLEOTIDE SEQUENCE [LARGE SCALE GENOMIC DNA]</scope>
    <source>
        <strain evidence="3">JCM 17591</strain>
    </source>
</reference>
<evidence type="ECO:0000256" key="1">
    <source>
        <dbReference type="SAM" id="MobiDB-lite"/>
    </source>
</evidence>